<dbReference type="InterPro" id="IPR011059">
    <property type="entry name" value="Metal-dep_hydrolase_composite"/>
</dbReference>
<dbReference type="PANTHER" id="PTHR43135">
    <property type="entry name" value="ALPHA-D-RIBOSE 1-METHYLPHOSPHONATE 5-TRIPHOSPHATE DIPHOSPHATASE"/>
    <property type="match status" value="1"/>
</dbReference>
<sequence length="357" mass="38237">MASWHLNGVVLPGTEPVDLWIDDGLISAEPVAGAETLGSGWWIMPGLVDAHSHIGLGAGGAVDRVTAEQQAITDRDSGVLLIRDAGAPVDTHWVDDRADLPRIIRAGRHIARPGRYIRNFAVEVEPTELVAEVERQALAGDGWVKLVGDWIDRAAGDLRPLWPADDARRAIARVHELGARVTAHCFAEQSVTELVAAGIDCIEHGTGMSAEVIEQMAAQGTALVPTMTNLEYFPSFATAGEAKFPRYAAHMRALHASRYEVLGAALEAGVPIYAGTDAGGSLGHGRIAQETELLARLGGVEFALGAASWRAREWLGAEGLEPGAPADLVAYRDDPRVHLQTLREPALVMLRGQCYPR</sequence>
<dbReference type="InterPro" id="IPR051781">
    <property type="entry name" value="Metallo-dep_Hydrolase"/>
</dbReference>
<organism evidence="2 3">
    <name type="scientific">Brooklawnia propionicigenes</name>
    <dbReference type="NCBI Taxonomy" id="3041175"/>
    <lineage>
        <taxon>Bacteria</taxon>
        <taxon>Bacillati</taxon>
        <taxon>Actinomycetota</taxon>
        <taxon>Actinomycetes</taxon>
        <taxon>Propionibacteriales</taxon>
        <taxon>Propionibacteriaceae</taxon>
        <taxon>Brooklawnia</taxon>
    </lineage>
</organism>
<dbReference type="Gene3D" id="3.20.20.140">
    <property type="entry name" value="Metal-dependent hydrolases"/>
    <property type="match status" value="1"/>
</dbReference>
<gene>
    <name evidence="2" type="ORF">brsh051_03890</name>
</gene>
<feature type="domain" description="Amidohydrolase-related" evidence="1">
    <location>
        <begin position="42"/>
        <end position="352"/>
    </location>
</feature>
<evidence type="ECO:0000313" key="3">
    <source>
        <dbReference type="Proteomes" id="UP001431656"/>
    </source>
</evidence>
<protein>
    <submittedName>
        <fullName evidence="2">Amidohydrolase family protein</fullName>
    </submittedName>
</protein>
<dbReference type="AlphaFoldDB" id="A0AAN0MEM4"/>
<dbReference type="GO" id="GO:0016810">
    <property type="term" value="F:hydrolase activity, acting on carbon-nitrogen (but not peptide) bonds"/>
    <property type="evidence" value="ECO:0007669"/>
    <property type="project" value="InterPro"/>
</dbReference>
<dbReference type="EMBL" id="AP028056">
    <property type="protein sequence ID" value="BEH01108.1"/>
    <property type="molecule type" value="Genomic_DNA"/>
</dbReference>
<dbReference type="Proteomes" id="UP001431656">
    <property type="component" value="Chromosome"/>
</dbReference>
<evidence type="ECO:0000313" key="2">
    <source>
        <dbReference type="EMBL" id="BEH01108.1"/>
    </source>
</evidence>
<name>A0AAN0MEM4_9ACTN</name>
<dbReference type="InterPro" id="IPR006680">
    <property type="entry name" value="Amidohydro-rel"/>
</dbReference>
<dbReference type="KEGG" id="broo:brsh051_03890"/>
<dbReference type="InterPro" id="IPR032466">
    <property type="entry name" value="Metal_Hydrolase"/>
</dbReference>
<keyword evidence="3" id="KW-1185">Reference proteome</keyword>
<dbReference type="PANTHER" id="PTHR43135:SF4">
    <property type="entry name" value="AMIDOHYDROLASE-RELATED DOMAIN-CONTAINING PROTEIN"/>
    <property type="match status" value="1"/>
</dbReference>
<accession>A0AAN0MEM4</accession>
<proteinExistence type="predicted"/>
<dbReference type="Pfam" id="PF01979">
    <property type="entry name" value="Amidohydro_1"/>
    <property type="match status" value="1"/>
</dbReference>
<reference evidence="2" key="1">
    <citation type="journal article" date="2024" name="Int. J. Syst. Evol. Microbiol.">
        <title>Brooklawnia propionicigenes sp. nov., a facultatively anaerobic, propionate-producing bacterium isolated from a methanogenic reactor treating waste from cattle farms.</title>
        <authorList>
            <person name="Akita Y."/>
            <person name="Ueki A."/>
            <person name="Tonouchi A."/>
            <person name="Sugawara Y."/>
            <person name="Honma S."/>
            <person name="Kaku N."/>
            <person name="Ueki K."/>
        </authorList>
    </citation>
    <scope>NUCLEOTIDE SEQUENCE</scope>
    <source>
        <strain evidence="2">SH051</strain>
    </source>
</reference>
<dbReference type="SUPFAM" id="SSF51556">
    <property type="entry name" value="Metallo-dependent hydrolases"/>
    <property type="match status" value="1"/>
</dbReference>
<dbReference type="Gene3D" id="2.30.40.10">
    <property type="entry name" value="Urease, subunit C, domain 1"/>
    <property type="match status" value="1"/>
</dbReference>
<dbReference type="RefSeq" id="WP_286267060.1">
    <property type="nucleotide sequence ID" value="NZ_AP028056.1"/>
</dbReference>
<evidence type="ECO:0000259" key="1">
    <source>
        <dbReference type="Pfam" id="PF01979"/>
    </source>
</evidence>